<dbReference type="Gene3D" id="3.40.190.10">
    <property type="entry name" value="Periplasmic binding protein-like II"/>
    <property type="match status" value="1"/>
</dbReference>
<dbReference type="Gene3D" id="3.10.105.10">
    <property type="entry name" value="Dipeptide-binding Protein, Domain 3"/>
    <property type="match status" value="1"/>
</dbReference>
<protein>
    <submittedName>
        <fullName evidence="4">ABC transporter substrate-binding protein</fullName>
    </submittedName>
</protein>
<sequence>MSLTQDYLRLYTAFARAGGGQSVKVTSDRLASALYCTARNAKLIIHKMTKLGWLDYRPGRGRGNPSELTFRLDYEETYVREAKRLAGEGKVEAAFQLVQAFGGNTGFRQEQFVEWLSGYFGYSVDNRNEAYLETLKLPVFRELNGVHTLDPAESFYALDMHLIQQVYDTLVETDPVTRGFKGAIAHHWSSDDSAKEWTFYLRKGVLFHNGRELTAEDVRFSLLRLAEGGYKQRWLAEDIVSVDILSKFAVSVRLKRPNRLFPAYAGYPPMSIVPLECGETGLSDKPVGTGPYRYVAQDSQRYVLEAFDRHYAGRALIDRIELTVIPGDWRLALTPSASLLIDTDDIPVSEPVSLPDWRLKRKVTGCTLLTMNQRKPGPLRDLHLRKAVQYAVNRRLMVDELGHSRACPAFGFFTEDGQGGLVDTDWDMKLARGHMEKSSYAGEPLRLLTYRRHVKDAEWLQRELAAIGIRFEVQIVSWKQLLQTSVMERADMILFELPSAEGIIRIVESFKSHFIRAHLSEDDASAADEAVAELLAAADERCRSEILKRIERNLKEKAAFAFLVHKSVSSHAHPSLRGIRINGRGWIDFKTLWYDPERTSAAGDGQKAKSGAYLYPFSDG</sequence>
<feature type="domain" description="Transcriptional regulator SgrR N-terminal HTH" evidence="3">
    <location>
        <begin position="3"/>
        <end position="99"/>
    </location>
</feature>
<evidence type="ECO:0000313" key="5">
    <source>
        <dbReference type="Proteomes" id="UP001597493"/>
    </source>
</evidence>
<feature type="domain" description="Solute-binding protein family 5" evidence="2">
    <location>
        <begin position="181"/>
        <end position="494"/>
    </location>
</feature>
<dbReference type="Pfam" id="PF12793">
    <property type="entry name" value="SgrR_N"/>
    <property type="match status" value="1"/>
</dbReference>
<evidence type="ECO:0000313" key="4">
    <source>
        <dbReference type="EMBL" id="MFD2659918.1"/>
    </source>
</evidence>
<dbReference type="SUPFAM" id="SSF53850">
    <property type="entry name" value="Periplasmic binding protein-like II"/>
    <property type="match status" value="1"/>
</dbReference>
<dbReference type="EMBL" id="JBHUMY010000006">
    <property type="protein sequence ID" value="MFD2659918.1"/>
    <property type="molecule type" value="Genomic_DNA"/>
</dbReference>
<gene>
    <name evidence="4" type="ORF">ACFSW5_06510</name>
</gene>
<name>A0ABW5QW04_9BACL</name>
<evidence type="ECO:0000256" key="1">
    <source>
        <dbReference type="ARBA" id="ARBA00023125"/>
    </source>
</evidence>
<evidence type="ECO:0000259" key="3">
    <source>
        <dbReference type="Pfam" id="PF12793"/>
    </source>
</evidence>
<dbReference type="RefSeq" id="WP_379270594.1">
    <property type="nucleotide sequence ID" value="NZ_JBHUGT010000032.1"/>
</dbReference>
<accession>A0ABW5QW04</accession>
<keyword evidence="1" id="KW-0238">DNA-binding</keyword>
<dbReference type="Proteomes" id="UP001597493">
    <property type="component" value="Unassembled WGS sequence"/>
</dbReference>
<evidence type="ECO:0000259" key="2">
    <source>
        <dbReference type="Pfam" id="PF00496"/>
    </source>
</evidence>
<comment type="caution">
    <text evidence="4">The sequence shown here is derived from an EMBL/GenBank/DDBJ whole genome shotgun (WGS) entry which is preliminary data.</text>
</comment>
<reference evidence="5" key="1">
    <citation type="journal article" date="2019" name="Int. J. Syst. Evol. Microbiol.">
        <title>The Global Catalogue of Microorganisms (GCM) 10K type strain sequencing project: providing services to taxonomists for standard genome sequencing and annotation.</title>
        <authorList>
            <consortium name="The Broad Institute Genomics Platform"/>
            <consortium name="The Broad Institute Genome Sequencing Center for Infectious Disease"/>
            <person name="Wu L."/>
            <person name="Ma J."/>
        </authorList>
    </citation>
    <scope>NUCLEOTIDE SEQUENCE [LARGE SCALE GENOMIC DNA]</scope>
    <source>
        <strain evidence="5">TISTR 1827</strain>
    </source>
</reference>
<dbReference type="Pfam" id="PF00496">
    <property type="entry name" value="SBP_bac_5"/>
    <property type="match status" value="1"/>
</dbReference>
<dbReference type="InterPro" id="IPR039424">
    <property type="entry name" value="SBP_5"/>
</dbReference>
<dbReference type="PANTHER" id="PTHR30290">
    <property type="entry name" value="PERIPLASMIC BINDING COMPONENT OF ABC TRANSPORTER"/>
    <property type="match status" value="1"/>
</dbReference>
<dbReference type="PANTHER" id="PTHR30290:SF72">
    <property type="entry name" value="HTH-TYPE TRANSCRIPTIONAL REGULATOR SGRR"/>
    <property type="match status" value="1"/>
</dbReference>
<dbReference type="InterPro" id="IPR025370">
    <property type="entry name" value="SgrR_HTH_N"/>
</dbReference>
<keyword evidence="5" id="KW-1185">Reference proteome</keyword>
<organism evidence="4 5">
    <name type="scientific">Paenibacillus thailandensis</name>
    <dbReference type="NCBI Taxonomy" id="393250"/>
    <lineage>
        <taxon>Bacteria</taxon>
        <taxon>Bacillati</taxon>
        <taxon>Bacillota</taxon>
        <taxon>Bacilli</taxon>
        <taxon>Bacillales</taxon>
        <taxon>Paenibacillaceae</taxon>
        <taxon>Paenibacillus</taxon>
    </lineage>
</organism>
<proteinExistence type="predicted"/>
<dbReference type="InterPro" id="IPR000914">
    <property type="entry name" value="SBP_5_dom"/>
</dbReference>